<feature type="domain" description="RING-type" evidence="8">
    <location>
        <begin position="844"/>
        <end position="889"/>
    </location>
</feature>
<evidence type="ECO:0000256" key="7">
    <source>
        <dbReference type="SAM" id="MobiDB-lite"/>
    </source>
</evidence>
<feature type="compositionally biased region" description="Polar residues" evidence="7">
    <location>
        <begin position="48"/>
        <end position="59"/>
    </location>
</feature>
<dbReference type="EMBL" id="JAPZBT010000006">
    <property type="protein sequence ID" value="KAJ5355842.1"/>
    <property type="molecule type" value="Genomic_DNA"/>
</dbReference>
<feature type="domain" description="Helicase C-terminal" evidence="10">
    <location>
        <begin position="1018"/>
        <end position="1175"/>
    </location>
</feature>
<dbReference type="PROSITE" id="PS50089">
    <property type="entry name" value="ZF_RING_2"/>
    <property type="match status" value="1"/>
</dbReference>
<gene>
    <name evidence="11" type="ORF">N7517_010451</name>
</gene>
<evidence type="ECO:0000256" key="2">
    <source>
        <dbReference type="ARBA" id="ARBA00022741"/>
    </source>
</evidence>
<keyword evidence="6" id="KW-0863">Zinc-finger</keyword>
<keyword evidence="5" id="KW-0067">ATP-binding</keyword>
<dbReference type="GeneID" id="81467357"/>
<evidence type="ECO:0000313" key="11">
    <source>
        <dbReference type="EMBL" id="KAJ5355842.1"/>
    </source>
</evidence>
<dbReference type="GO" id="GO:0008094">
    <property type="term" value="F:ATP-dependent activity, acting on DNA"/>
    <property type="evidence" value="ECO:0007669"/>
    <property type="project" value="TreeGrafter"/>
</dbReference>
<dbReference type="GO" id="GO:0004386">
    <property type="term" value="F:helicase activity"/>
    <property type="evidence" value="ECO:0007669"/>
    <property type="project" value="UniProtKB-KW"/>
</dbReference>
<evidence type="ECO:0000256" key="4">
    <source>
        <dbReference type="ARBA" id="ARBA00022806"/>
    </source>
</evidence>
<dbReference type="PROSITE" id="PS51194">
    <property type="entry name" value="HELICASE_CTER"/>
    <property type="match status" value="1"/>
</dbReference>
<dbReference type="InterPro" id="IPR027417">
    <property type="entry name" value="P-loop_NTPase"/>
</dbReference>
<dbReference type="PANTHER" id="PTHR45626">
    <property type="entry name" value="TRANSCRIPTION TERMINATION FACTOR 2-RELATED"/>
    <property type="match status" value="1"/>
</dbReference>
<dbReference type="SMART" id="SM00487">
    <property type="entry name" value="DEXDc"/>
    <property type="match status" value="1"/>
</dbReference>
<dbReference type="InterPro" id="IPR049730">
    <property type="entry name" value="SNF2/RAD54-like_C"/>
</dbReference>
<dbReference type="Gene3D" id="3.40.50.10810">
    <property type="entry name" value="Tandem AAA-ATPase domain"/>
    <property type="match status" value="1"/>
</dbReference>
<protein>
    <submittedName>
        <fullName evidence="11">Helicase C-terminal</fullName>
    </submittedName>
</protein>
<organism evidence="11 12">
    <name type="scientific">Penicillium concentricum</name>
    <dbReference type="NCBI Taxonomy" id="293559"/>
    <lineage>
        <taxon>Eukaryota</taxon>
        <taxon>Fungi</taxon>
        <taxon>Dikarya</taxon>
        <taxon>Ascomycota</taxon>
        <taxon>Pezizomycotina</taxon>
        <taxon>Eurotiomycetes</taxon>
        <taxon>Eurotiomycetidae</taxon>
        <taxon>Eurotiales</taxon>
        <taxon>Aspergillaceae</taxon>
        <taxon>Penicillium</taxon>
    </lineage>
</organism>
<keyword evidence="6" id="KW-0479">Metal-binding</keyword>
<feature type="compositionally biased region" description="Low complexity" evidence="7">
    <location>
        <begin position="1195"/>
        <end position="1209"/>
    </location>
</feature>
<keyword evidence="6" id="KW-0862">Zinc</keyword>
<dbReference type="AlphaFoldDB" id="A0A9W9USM2"/>
<evidence type="ECO:0000259" key="10">
    <source>
        <dbReference type="PROSITE" id="PS51194"/>
    </source>
</evidence>
<keyword evidence="2" id="KW-0547">Nucleotide-binding</keyword>
<dbReference type="InterPro" id="IPR000330">
    <property type="entry name" value="SNF2_N"/>
</dbReference>
<keyword evidence="3" id="KW-0378">Hydrolase</keyword>
<feature type="region of interest" description="Disordered" evidence="7">
    <location>
        <begin position="965"/>
        <end position="991"/>
    </location>
</feature>
<comment type="caution">
    <text evidence="11">The sequence shown here is derived from an EMBL/GenBank/DDBJ whole genome shotgun (WGS) entry which is preliminary data.</text>
</comment>
<sequence>MQHSGEMHKIRVPEVAHSQPKLSNGHLTFRPTEGTQYVPQDTVYPAAQSPSNDQSTSVELTRPRIKKEFPDENAQVIKTWDKFRLVPIKQEPNTRQEPGIKMEPQEFNDDQRVQPRHVIDLTDEDNSSIRKCPRPRMELLMAVHQYQKAAEKAAQTVEPPVETLFVQDDNSSPSTPNASEFLEPGEDDISEFNGYQKQFRSLQSPSMEQQVEFEKRRQEELERRRKVKLDKLCDLNVQAELEETESENIPSSGVEEQPQPKELQPQEQTKAELKKPITVRPPGTRLSKSKMQKAKELGLAQLLSKEGARKHGKASETEPEPEQNSGTKGKEKQYRRPPTVLSTEEVRSIFSNDDSCKKGKDPLPPGFVSTEKNKQKAFKEMLASIPVAEKAGARADISLLDEATRTFNPSARSDGQGKWKVRGLQTSLMVNQILAASWMCKRETSLSKPNGGLLCDVMGFGKTLSALACIVNRKIPSQPEGPTLIIAPRNLIQTWMSQIRQHCNRGAAGSVIAHCSGARVETDDLAHHLKQHGIVLTTYQEISSSYPDLKPSPGFRTDDSIKEWWNQEYGKIGVFHQINWHRIILDEAHIIRNRTTRTSIAVRALSGNFKWALTGTPLHNSVDELYSLFAFIEVPNSHPYHVFMHNFCDGSNDAKDRLINMLRAVIHRKTHESRHMGRPLIELKRFGLKEVKVDFYPVERQIYNAITERFIERVNASRKKSQSKCILTMILKLQMFTSHPLAGEDYLKRVCNFNNTLDAQLKTWVKDETSTGPSPSSRIAKCCLSGRYQTNMPMAPLRSRTESENLRPRPPGNCAKLVSKFKAKIEALWKEKDFYESDHRTWFCPGCEGLPTRAIITDCQHLYCEECFDALDDEEGNTDGVSRQCRTCKIAIKKAALYGIYDDFDTPPLEDAEFSELAGQQKRPATSETTRTANEGRTKKRRKDKYPGSTFSEWLLADETLSAFDNESERGSQDEVRDKTPDEDDVPCEKEEVDQGQDWIAKFGRSMPGAKFDAITVQVKEWLEKDSTAKIVIFTQYINSNRLLRYLCEENGWKCSQMTGRMANRSREINLSNFRDDDETKIMIASIKTGGLGLDFSVANKCILVDLWWNEAVQDQAFFRLWRLGQQRDVECIMLMVKDSIDDWMDKTQKRKAKEIGEVMSQNVLMDRNTLKELLEMFGEVTEDPKKGFAVHLQSKNASNSAPKASAKGKVTRSAPPKKQN</sequence>
<feature type="region of interest" description="Disordered" evidence="7">
    <location>
        <begin position="1"/>
        <end position="67"/>
    </location>
</feature>
<feature type="compositionally biased region" description="Acidic residues" evidence="7">
    <location>
        <begin position="981"/>
        <end position="991"/>
    </location>
</feature>
<dbReference type="InterPro" id="IPR013083">
    <property type="entry name" value="Znf_RING/FYVE/PHD"/>
</dbReference>
<feature type="compositionally biased region" description="Basic and acidic residues" evidence="7">
    <location>
        <begin position="1"/>
        <end position="14"/>
    </location>
</feature>
<reference evidence="11" key="1">
    <citation type="submission" date="2022-12" db="EMBL/GenBank/DDBJ databases">
        <authorList>
            <person name="Petersen C."/>
        </authorList>
    </citation>
    <scope>NUCLEOTIDE SEQUENCE</scope>
    <source>
        <strain evidence="11">IBT 3081</strain>
    </source>
</reference>
<dbReference type="CDD" id="cd18793">
    <property type="entry name" value="SF2_C_SNF"/>
    <property type="match status" value="1"/>
</dbReference>
<dbReference type="GO" id="GO:0006281">
    <property type="term" value="P:DNA repair"/>
    <property type="evidence" value="ECO:0007669"/>
    <property type="project" value="TreeGrafter"/>
</dbReference>
<dbReference type="RefSeq" id="XP_056573989.1">
    <property type="nucleotide sequence ID" value="XM_056728174.1"/>
</dbReference>
<dbReference type="InterPro" id="IPR050628">
    <property type="entry name" value="SNF2_RAD54_helicase_TF"/>
</dbReference>
<feature type="region of interest" description="Disordered" evidence="7">
    <location>
        <begin position="1193"/>
        <end position="1221"/>
    </location>
</feature>
<dbReference type="InterPro" id="IPR038718">
    <property type="entry name" value="SNF2-like_sf"/>
</dbReference>
<evidence type="ECO:0000256" key="6">
    <source>
        <dbReference type="PROSITE-ProRule" id="PRU00175"/>
    </source>
</evidence>
<dbReference type="Pfam" id="PF00176">
    <property type="entry name" value="SNF2-rel_dom"/>
    <property type="match status" value="1"/>
</dbReference>
<feature type="region of interest" description="Disordered" evidence="7">
    <location>
        <begin position="165"/>
        <end position="189"/>
    </location>
</feature>
<dbReference type="PROSITE" id="PS51192">
    <property type="entry name" value="HELICASE_ATP_BIND_1"/>
    <property type="match status" value="1"/>
</dbReference>
<dbReference type="InterPro" id="IPR001841">
    <property type="entry name" value="Znf_RING"/>
</dbReference>
<dbReference type="OrthoDB" id="1699231at2759"/>
<feature type="compositionally biased region" description="Low complexity" evidence="7">
    <location>
        <begin position="255"/>
        <end position="268"/>
    </location>
</feature>
<feature type="region of interest" description="Disordered" evidence="7">
    <location>
        <begin position="915"/>
        <end position="946"/>
    </location>
</feature>
<dbReference type="InterPro" id="IPR001650">
    <property type="entry name" value="Helicase_C-like"/>
</dbReference>
<accession>A0A9W9USM2</accession>
<feature type="domain" description="Helicase ATP-binding" evidence="9">
    <location>
        <begin position="443"/>
        <end position="635"/>
    </location>
</feature>
<dbReference type="SUPFAM" id="SSF52540">
    <property type="entry name" value="P-loop containing nucleoside triphosphate hydrolases"/>
    <property type="match status" value="2"/>
</dbReference>
<dbReference type="GO" id="GO:0005524">
    <property type="term" value="F:ATP binding"/>
    <property type="evidence" value="ECO:0007669"/>
    <property type="project" value="UniProtKB-KW"/>
</dbReference>
<dbReference type="SMART" id="SM00490">
    <property type="entry name" value="HELICc"/>
    <property type="match status" value="1"/>
</dbReference>
<dbReference type="GO" id="GO:0008270">
    <property type="term" value="F:zinc ion binding"/>
    <property type="evidence" value="ECO:0007669"/>
    <property type="project" value="UniProtKB-KW"/>
</dbReference>
<feature type="compositionally biased region" description="Basic and acidic residues" evidence="7">
    <location>
        <begin position="967"/>
        <end position="980"/>
    </location>
</feature>
<evidence type="ECO:0000259" key="9">
    <source>
        <dbReference type="PROSITE" id="PS51192"/>
    </source>
</evidence>
<dbReference type="SUPFAM" id="SSF57850">
    <property type="entry name" value="RING/U-box"/>
    <property type="match status" value="1"/>
</dbReference>
<dbReference type="Proteomes" id="UP001147752">
    <property type="component" value="Unassembled WGS sequence"/>
</dbReference>
<name>A0A9W9USM2_9EURO</name>
<dbReference type="Gene3D" id="3.30.40.10">
    <property type="entry name" value="Zinc/RING finger domain, C3HC4 (zinc finger)"/>
    <property type="match status" value="1"/>
</dbReference>
<dbReference type="CDD" id="cd18008">
    <property type="entry name" value="DEXDc_SHPRH-like"/>
    <property type="match status" value="1"/>
</dbReference>
<keyword evidence="12" id="KW-1185">Reference proteome</keyword>
<evidence type="ECO:0000256" key="3">
    <source>
        <dbReference type="ARBA" id="ARBA00022801"/>
    </source>
</evidence>
<evidence type="ECO:0000259" key="8">
    <source>
        <dbReference type="PROSITE" id="PS50089"/>
    </source>
</evidence>
<comment type="similarity">
    <text evidence="1">Belongs to the SNF2/RAD54 helicase family.</text>
</comment>
<dbReference type="PANTHER" id="PTHR45626:SF17">
    <property type="entry name" value="HELICASE-LIKE TRANSCRIPTION FACTOR"/>
    <property type="match status" value="1"/>
</dbReference>
<reference evidence="11" key="2">
    <citation type="journal article" date="2023" name="IMA Fungus">
        <title>Comparative genomic study of the Penicillium genus elucidates a diverse pangenome and 15 lateral gene transfer events.</title>
        <authorList>
            <person name="Petersen C."/>
            <person name="Sorensen T."/>
            <person name="Nielsen M.R."/>
            <person name="Sondergaard T.E."/>
            <person name="Sorensen J.L."/>
            <person name="Fitzpatrick D.A."/>
            <person name="Frisvad J.C."/>
            <person name="Nielsen K.L."/>
        </authorList>
    </citation>
    <scope>NUCLEOTIDE SEQUENCE</scope>
    <source>
        <strain evidence="11">IBT 3081</strain>
    </source>
</reference>
<feature type="compositionally biased region" description="Polar residues" evidence="7">
    <location>
        <begin position="923"/>
        <end position="935"/>
    </location>
</feature>
<proteinExistence type="inferred from homology"/>
<dbReference type="Gene3D" id="3.40.50.300">
    <property type="entry name" value="P-loop containing nucleotide triphosphate hydrolases"/>
    <property type="match status" value="1"/>
</dbReference>
<keyword evidence="4 11" id="KW-0347">Helicase</keyword>
<dbReference type="Pfam" id="PF00271">
    <property type="entry name" value="Helicase_C"/>
    <property type="match status" value="1"/>
</dbReference>
<feature type="compositionally biased region" description="Basic and acidic residues" evidence="7">
    <location>
        <begin position="306"/>
        <end position="316"/>
    </location>
</feature>
<evidence type="ECO:0000256" key="5">
    <source>
        <dbReference type="ARBA" id="ARBA00022840"/>
    </source>
</evidence>
<feature type="region of interest" description="Disordered" evidence="7">
    <location>
        <begin position="241"/>
        <end position="367"/>
    </location>
</feature>
<evidence type="ECO:0000313" key="12">
    <source>
        <dbReference type="Proteomes" id="UP001147752"/>
    </source>
</evidence>
<evidence type="ECO:0000256" key="1">
    <source>
        <dbReference type="ARBA" id="ARBA00007025"/>
    </source>
</evidence>
<dbReference type="InterPro" id="IPR014001">
    <property type="entry name" value="Helicase_ATP-bd"/>
</dbReference>
<dbReference type="GO" id="GO:0005634">
    <property type="term" value="C:nucleus"/>
    <property type="evidence" value="ECO:0007669"/>
    <property type="project" value="TreeGrafter"/>
</dbReference>
<feature type="compositionally biased region" description="Polar residues" evidence="7">
    <location>
        <begin position="168"/>
        <end position="178"/>
    </location>
</feature>
<dbReference type="GO" id="GO:0016787">
    <property type="term" value="F:hydrolase activity"/>
    <property type="evidence" value="ECO:0007669"/>
    <property type="project" value="UniProtKB-KW"/>
</dbReference>